<reference evidence="1 2" key="1">
    <citation type="journal article" date="2018" name="MBio">
        <title>Comparative Genomics Reveals the Core Gene Toolbox for the Fungus-Insect Symbiosis.</title>
        <authorList>
            <person name="Wang Y."/>
            <person name="Stata M."/>
            <person name="Wang W."/>
            <person name="Stajich J.E."/>
            <person name="White M.M."/>
            <person name="Moncalvo J.M."/>
        </authorList>
    </citation>
    <scope>NUCLEOTIDE SEQUENCE [LARGE SCALE GENOMIC DNA]</scope>
    <source>
        <strain evidence="1 2">SWE-8-4</strain>
    </source>
</reference>
<dbReference type="Proteomes" id="UP000245383">
    <property type="component" value="Unassembled WGS sequence"/>
</dbReference>
<comment type="caution">
    <text evidence="1">The sequence shown here is derived from an EMBL/GenBank/DDBJ whole genome shotgun (WGS) entry which is preliminary data.</text>
</comment>
<keyword evidence="2" id="KW-1185">Reference proteome</keyword>
<proteinExistence type="predicted"/>
<dbReference type="OrthoDB" id="3180714at2759"/>
<name>A0A2T9YF91_9FUNG</name>
<dbReference type="AlphaFoldDB" id="A0A2T9YF91"/>
<dbReference type="STRING" id="133385.A0A2T9YF91"/>
<organism evidence="1 2">
    <name type="scientific">Smittium simulii</name>
    <dbReference type="NCBI Taxonomy" id="133385"/>
    <lineage>
        <taxon>Eukaryota</taxon>
        <taxon>Fungi</taxon>
        <taxon>Fungi incertae sedis</taxon>
        <taxon>Zoopagomycota</taxon>
        <taxon>Kickxellomycotina</taxon>
        <taxon>Harpellomycetes</taxon>
        <taxon>Harpellales</taxon>
        <taxon>Legeriomycetaceae</taxon>
        <taxon>Smittium</taxon>
    </lineage>
</organism>
<accession>A0A2T9YF91</accession>
<sequence length="353" mass="39859">MSTSNTLQLDRVKSPQELRELESIDVYVAEIIPKRASAFIKFVSEHFPSINHLDFLKRIKKTECIVDEKKSFYLEAIICIVENRSLENITTFFNNSEFDNLKISVAKVPKFPPITKEQFLSWRKLWPVSFHENKALCVDFTSAEIDYIAKFFAFIKNLSLASSNQHINKNTLQNDNSVKFIRCNCAHVVISDPKSFKKVCCATHDNHSLSTNPLNHAIMNSLEIVANSILAQSSIVSETITFSNNPQTTESLNEQASLDTLRKKRVYSDLSSASDISIEPVISENVDILDSSLNHSAPSIDLELSQSQTVNHTFDSLKPNDILQNANDLDHATNYLCTGLDVFTLKEPCTMYV</sequence>
<evidence type="ECO:0000313" key="1">
    <source>
        <dbReference type="EMBL" id="PVU91017.1"/>
    </source>
</evidence>
<dbReference type="EMBL" id="MBFR01000224">
    <property type="protein sequence ID" value="PVU91017.1"/>
    <property type="molecule type" value="Genomic_DNA"/>
</dbReference>
<evidence type="ECO:0000313" key="2">
    <source>
        <dbReference type="Proteomes" id="UP000245383"/>
    </source>
</evidence>
<gene>
    <name evidence="1" type="ORF">BB561_004588</name>
</gene>
<protein>
    <submittedName>
        <fullName evidence="1">Uncharacterized protein</fullName>
    </submittedName>
</protein>